<comment type="caution">
    <text evidence="2">The sequence shown here is derived from an EMBL/GenBank/DDBJ whole genome shotgun (WGS) entry which is preliminary data.</text>
</comment>
<keyword evidence="3" id="KW-1185">Reference proteome</keyword>
<dbReference type="PANTHER" id="PTHR30298:SF0">
    <property type="entry name" value="PROTEIN YBFL-RELATED"/>
    <property type="match status" value="1"/>
</dbReference>
<dbReference type="OrthoDB" id="145986at2"/>
<protein>
    <recommendedName>
        <fullName evidence="1">Transposase IS4-like domain-containing protein</fullName>
    </recommendedName>
</protein>
<dbReference type="EMBL" id="BIXY01000068">
    <property type="protein sequence ID" value="GCF10367.1"/>
    <property type="molecule type" value="Genomic_DNA"/>
</dbReference>
<gene>
    <name evidence="2" type="ORF">KDI_39310</name>
</gene>
<dbReference type="GO" id="GO:0006313">
    <property type="term" value="P:DNA transposition"/>
    <property type="evidence" value="ECO:0007669"/>
    <property type="project" value="InterPro"/>
</dbReference>
<reference evidence="2 3" key="1">
    <citation type="submission" date="2019-01" db="EMBL/GenBank/DDBJ databases">
        <title>Draft genome sequence of Dictyobacter sp. Uno17.</title>
        <authorList>
            <person name="Wang C.M."/>
            <person name="Zheng Y."/>
            <person name="Sakai Y."/>
            <person name="Abe K."/>
            <person name="Yokota A."/>
            <person name="Yabe S."/>
        </authorList>
    </citation>
    <scope>NUCLEOTIDE SEQUENCE [LARGE SCALE GENOMIC DNA]</scope>
    <source>
        <strain evidence="2 3">Uno17</strain>
    </source>
</reference>
<accession>A0A5A5TG75</accession>
<sequence>MTRVVTSKKGTTTEVVYLITNLSPAHASPLRLLTIVRGHWSIENGSHYVRDVTFGEDRSRLRSGVAPQVLATLRNLAITLIHRTGTTHIAETRRTFSHDPALALDLLFRFWFSQQ</sequence>
<dbReference type="PANTHER" id="PTHR30298">
    <property type="entry name" value="H REPEAT-ASSOCIATED PREDICTED TRANSPOSASE"/>
    <property type="match status" value="1"/>
</dbReference>
<evidence type="ECO:0000259" key="1">
    <source>
        <dbReference type="Pfam" id="PF01609"/>
    </source>
</evidence>
<name>A0A5A5TG75_9CHLR</name>
<dbReference type="Pfam" id="PF01609">
    <property type="entry name" value="DDE_Tnp_1"/>
    <property type="match status" value="1"/>
</dbReference>
<dbReference type="InterPro" id="IPR051698">
    <property type="entry name" value="Transposase_11-like"/>
</dbReference>
<evidence type="ECO:0000313" key="3">
    <source>
        <dbReference type="Proteomes" id="UP000322530"/>
    </source>
</evidence>
<organism evidence="2 3">
    <name type="scientific">Dictyobacter arantiisoli</name>
    <dbReference type="NCBI Taxonomy" id="2014874"/>
    <lineage>
        <taxon>Bacteria</taxon>
        <taxon>Bacillati</taxon>
        <taxon>Chloroflexota</taxon>
        <taxon>Ktedonobacteria</taxon>
        <taxon>Ktedonobacterales</taxon>
        <taxon>Dictyobacteraceae</taxon>
        <taxon>Dictyobacter</taxon>
    </lineage>
</organism>
<proteinExistence type="predicted"/>
<dbReference type="GO" id="GO:0004803">
    <property type="term" value="F:transposase activity"/>
    <property type="evidence" value="ECO:0007669"/>
    <property type="project" value="InterPro"/>
</dbReference>
<dbReference type="AlphaFoldDB" id="A0A5A5TG75"/>
<dbReference type="GO" id="GO:0003677">
    <property type="term" value="F:DNA binding"/>
    <property type="evidence" value="ECO:0007669"/>
    <property type="project" value="InterPro"/>
</dbReference>
<dbReference type="InterPro" id="IPR002559">
    <property type="entry name" value="Transposase_11"/>
</dbReference>
<feature type="domain" description="Transposase IS4-like" evidence="1">
    <location>
        <begin position="14"/>
        <end position="80"/>
    </location>
</feature>
<dbReference type="Proteomes" id="UP000322530">
    <property type="component" value="Unassembled WGS sequence"/>
</dbReference>
<evidence type="ECO:0000313" key="2">
    <source>
        <dbReference type="EMBL" id="GCF10367.1"/>
    </source>
</evidence>